<dbReference type="AlphaFoldDB" id="H8FQX6"/>
<name>H8FQX6_MAGML</name>
<reference evidence="1 2" key="1">
    <citation type="journal article" date="2012" name="J. Bacteriol.">
        <title>Draft Genome Sequence of the Purple Photosynthetic Bacterium Phaeospirillum molischianum DSM120, a Particularly Versatile Bacterium.</title>
        <authorList>
            <person name="Duquesne K."/>
            <person name="Prima V."/>
            <person name="Ji B."/>
            <person name="Rouy Z."/>
            <person name="Medigue C."/>
            <person name="Talla E."/>
            <person name="Sturgis J.N."/>
        </authorList>
    </citation>
    <scope>NUCLEOTIDE SEQUENCE [LARGE SCALE GENOMIC DNA]</scope>
    <source>
        <strain evidence="2">DSM120</strain>
    </source>
</reference>
<keyword evidence="2" id="KW-1185">Reference proteome</keyword>
<comment type="caution">
    <text evidence="1">The sequence shown here is derived from an EMBL/GenBank/DDBJ whole genome shotgun (WGS) entry which is preliminary data.</text>
</comment>
<sequence length="185" mass="18771">MTIGRGGKSTPPPGFTLSRSLVGRVAFGVIAAMADLSAADAIKRAGVELGVEAAVPAEAIRTRRLDRIDGGYFLVVFNNSGGNAIAVATIEVESGAPGVTATLPGTAPFPPVSAQTALDLAAAGAGARAEAVWTPCRASMSPLYILWEITGDGRVVYVDQQSRVHDSLLTGGRGGGPGESPIVTE</sequence>
<dbReference type="Proteomes" id="UP000004169">
    <property type="component" value="Unassembled WGS sequence"/>
</dbReference>
<dbReference type="STRING" id="1150626.PHAMO_210275"/>
<evidence type="ECO:0000313" key="2">
    <source>
        <dbReference type="Proteomes" id="UP000004169"/>
    </source>
</evidence>
<dbReference type="EMBL" id="CAHP01000014">
    <property type="protein sequence ID" value="CCG40764.1"/>
    <property type="molecule type" value="Genomic_DNA"/>
</dbReference>
<evidence type="ECO:0000313" key="1">
    <source>
        <dbReference type="EMBL" id="CCG40764.1"/>
    </source>
</evidence>
<gene>
    <name evidence="1" type="ORF">PHAMO_210275</name>
</gene>
<proteinExistence type="predicted"/>
<organism evidence="1 2">
    <name type="scientific">Magnetospirillum molischianum DSM 120</name>
    <dbReference type="NCBI Taxonomy" id="1150626"/>
    <lineage>
        <taxon>Bacteria</taxon>
        <taxon>Pseudomonadati</taxon>
        <taxon>Pseudomonadota</taxon>
        <taxon>Alphaproteobacteria</taxon>
        <taxon>Rhodospirillales</taxon>
        <taxon>Rhodospirillaceae</taxon>
        <taxon>Magnetospirillum</taxon>
    </lineage>
</organism>
<accession>H8FQX6</accession>
<protein>
    <submittedName>
        <fullName evidence="1">Uncharacterized protein</fullName>
    </submittedName>
</protein>